<dbReference type="PANTHER" id="PTHR32285">
    <property type="entry name" value="PROTEIN TRICHOME BIREFRINGENCE-LIKE 9-RELATED"/>
    <property type="match status" value="1"/>
</dbReference>
<sequence>MWACRLTQRTDFDYEKLKWQPKECKMDDFTGAEFLKRMQHKTLAFVGDSLGRHQFQSLMCMVTGGNEMADVEDVGEEYGLVKGVGSARPDGWAFRFPSTNTTILYYWSASLCDIEPIDPTSQTTDFAMHLDRPPAFLKNYLHKIHVLVLNTGHHWNRGKLNANRWLPKHPGLKAFLRSISPRHFFNGEWNTGGTCDSTTPGSLEVLQDESSDPIAAVAVKGTNVKLLDVTGLSLVRDEGHISRYSIRAAPGMHDFLHWCLPGVPDTWNELLFAQI</sequence>
<dbReference type="PANTHER" id="PTHR32285:SF333">
    <property type="entry name" value="PROTEIN TRICHOME BIREFRINGENCE-LIKE 16"/>
    <property type="match status" value="1"/>
</dbReference>
<dbReference type="AlphaFoldDB" id="A0A2U1N3K6"/>
<proteinExistence type="inferred from homology"/>
<feature type="domain" description="Trichome birefringence-like C-terminal" evidence="2">
    <location>
        <begin position="173"/>
        <end position="273"/>
    </location>
</feature>
<organism evidence="3 4">
    <name type="scientific">Artemisia annua</name>
    <name type="common">Sweet wormwood</name>
    <dbReference type="NCBI Taxonomy" id="35608"/>
    <lineage>
        <taxon>Eukaryota</taxon>
        <taxon>Viridiplantae</taxon>
        <taxon>Streptophyta</taxon>
        <taxon>Embryophyta</taxon>
        <taxon>Tracheophyta</taxon>
        <taxon>Spermatophyta</taxon>
        <taxon>Magnoliopsida</taxon>
        <taxon>eudicotyledons</taxon>
        <taxon>Gunneridae</taxon>
        <taxon>Pentapetalae</taxon>
        <taxon>asterids</taxon>
        <taxon>campanulids</taxon>
        <taxon>Asterales</taxon>
        <taxon>Asteraceae</taxon>
        <taxon>Asteroideae</taxon>
        <taxon>Anthemideae</taxon>
        <taxon>Artemisiinae</taxon>
        <taxon>Artemisia</taxon>
    </lineage>
</organism>
<dbReference type="STRING" id="35608.A0A2U1N3K6"/>
<feature type="domain" description="Trichome birefringence-like C-terminal" evidence="2">
    <location>
        <begin position="28"/>
        <end position="165"/>
    </location>
</feature>
<dbReference type="Pfam" id="PF13839">
    <property type="entry name" value="PC-Esterase"/>
    <property type="match status" value="2"/>
</dbReference>
<gene>
    <name evidence="3" type="ORF">CTI12_AA308460</name>
</gene>
<dbReference type="Proteomes" id="UP000245207">
    <property type="component" value="Unassembled WGS sequence"/>
</dbReference>
<dbReference type="EMBL" id="PKPP01003714">
    <property type="protein sequence ID" value="PWA68057.1"/>
    <property type="molecule type" value="Genomic_DNA"/>
</dbReference>
<name>A0A2U1N3K6_ARTAN</name>
<dbReference type="InterPro" id="IPR029962">
    <property type="entry name" value="TBL"/>
</dbReference>
<dbReference type="InterPro" id="IPR026057">
    <property type="entry name" value="TBL_C"/>
</dbReference>
<dbReference type="GO" id="GO:0016413">
    <property type="term" value="F:O-acetyltransferase activity"/>
    <property type="evidence" value="ECO:0007669"/>
    <property type="project" value="InterPro"/>
</dbReference>
<comment type="similarity">
    <text evidence="1">Belongs to the PC-esterase family. TBL subfamily.</text>
</comment>
<evidence type="ECO:0000313" key="4">
    <source>
        <dbReference type="Proteomes" id="UP000245207"/>
    </source>
</evidence>
<dbReference type="OrthoDB" id="630188at2759"/>
<evidence type="ECO:0000259" key="2">
    <source>
        <dbReference type="Pfam" id="PF13839"/>
    </source>
</evidence>
<reference evidence="3 4" key="1">
    <citation type="journal article" date="2018" name="Mol. Plant">
        <title>The genome of Artemisia annua provides insight into the evolution of Asteraceae family and artemisinin biosynthesis.</title>
        <authorList>
            <person name="Shen Q."/>
            <person name="Zhang L."/>
            <person name="Liao Z."/>
            <person name="Wang S."/>
            <person name="Yan T."/>
            <person name="Shi P."/>
            <person name="Liu M."/>
            <person name="Fu X."/>
            <person name="Pan Q."/>
            <person name="Wang Y."/>
            <person name="Lv Z."/>
            <person name="Lu X."/>
            <person name="Zhang F."/>
            <person name="Jiang W."/>
            <person name="Ma Y."/>
            <person name="Chen M."/>
            <person name="Hao X."/>
            <person name="Li L."/>
            <person name="Tang Y."/>
            <person name="Lv G."/>
            <person name="Zhou Y."/>
            <person name="Sun X."/>
            <person name="Brodelius P.E."/>
            <person name="Rose J.K.C."/>
            <person name="Tang K."/>
        </authorList>
    </citation>
    <scope>NUCLEOTIDE SEQUENCE [LARGE SCALE GENOMIC DNA]</scope>
    <source>
        <strain evidence="4">cv. Huhao1</strain>
        <tissue evidence="3">Leaf</tissue>
    </source>
</reference>
<comment type="caution">
    <text evidence="3">The sequence shown here is derived from an EMBL/GenBank/DDBJ whole genome shotgun (WGS) entry which is preliminary data.</text>
</comment>
<dbReference type="GO" id="GO:0005794">
    <property type="term" value="C:Golgi apparatus"/>
    <property type="evidence" value="ECO:0007669"/>
    <property type="project" value="TreeGrafter"/>
</dbReference>
<accession>A0A2U1N3K6</accession>
<evidence type="ECO:0000313" key="3">
    <source>
        <dbReference type="EMBL" id="PWA68057.1"/>
    </source>
</evidence>
<protein>
    <submittedName>
        <fullName evidence="3">PMR5 N-terminal domain, PC-Esterase</fullName>
    </submittedName>
</protein>
<keyword evidence="4" id="KW-1185">Reference proteome</keyword>
<evidence type="ECO:0000256" key="1">
    <source>
        <dbReference type="ARBA" id="ARBA00007727"/>
    </source>
</evidence>